<dbReference type="EMBL" id="CAADEZ010000124">
    <property type="protein sequence ID" value="VFJ54022.1"/>
    <property type="molecule type" value="Genomic_DNA"/>
</dbReference>
<evidence type="ECO:0000256" key="2">
    <source>
        <dbReference type="ARBA" id="ARBA00002933"/>
    </source>
</evidence>
<dbReference type="EMBL" id="CAADFA010000610">
    <property type="protein sequence ID" value="VFJ71753.1"/>
    <property type="molecule type" value="Genomic_DNA"/>
</dbReference>
<dbReference type="InterPro" id="IPR000445">
    <property type="entry name" value="HhH_motif"/>
</dbReference>
<evidence type="ECO:0000256" key="3">
    <source>
        <dbReference type="ARBA" id="ARBA00008343"/>
    </source>
</evidence>
<evidence type="ECO:0000256" key="4">
    <source>
        <dbReference type="ARBA" id="ARBA00012045"/>
    </source>
</evidence>
<dbReference type="GO" id="GO:0032357">
    <property type="term" value="F:oxidized purine DNA binding"/>
    <property type="evidence" value="ECO:0007669"/>
    <property type="project" value="TreeGrafter"/>
</dbReference>
<dbReference type="Gene3D" id="3.90.79.10">
    <property type="entry name" value="Nucleoside Triphosphate Pyrophosphohydrolase"/>
    <property type="match status" value="1"/>
</dbReference>
<name>A0A450TSZ1_9GAMM</name>
<evidence type="ECO:0000256" key="13">
    <source>
        <dbReference type="ARBA" id="ARBA00023295"/>
    </source>
</evidence>
<dbReference type="NCBIfam" id="TIGR01084">
    <property type="entry name" value="mutY"/>
    <property type="match status" value="1"/>
</dbReference>
<keyword evidence="7" id="KW-0479">Metal-binding</keyword>
<comment type="function">
    <text evidence="2">Adenine glycosylase active on G-A mispairs. MutY also corrects error-prone DNA synthesis past GO lesions which are due to the oxidatively damaged form of guanine: 7,8-dihydro-8-oxoguanine (8-oxo-dGTP).</text>
</comment>
<dbReference type="InterPro" id="IPR015797">
    <property type="entry name" value="NUDIX_hydrolase-like_dom_sf"/>
</dbReference>
<feature type="domain" description="HhH-GPD" evidence="15">
    <location>
        <begin position="36"/>
        <end position="187"/>
    </location>
</feature>
<organism evidence="17">
    <name type="scientific">Candidatus Kentrum sp. FM</name>
    <dbReference type="NCBI Taxonomy" id="2126340"/>
    <lineage>
        <taxon>Bacteria</taxon>
        <taxon>Pseudomonadati</taxon>
        <taxon>Pseudomonadota</taxon>
        <taxon>Gammaproteobacteria</taxon>
        <taxon>Candidatus Kentrum</taxon>
    </lineage>
</organism>
<dbReference type="AlphaFoldDB" id="A0A450TSZ1"/>
<keyword evidence="6" id="KW-0004">4Fe-4S</keyword>
<keyword evidence="11" id="KW-0411">Iron-sulfur</keyword>
<dbReference type="InterPro" id="IPR011257">
    <property type="entry name" value="DNA_glycosylase"/>
</dbReference>
<dbReference type="Gene3D" id="1.10.340.30">
    <property type="entry name" value="Hypothetical protein, domain 2"/>
    <property type="match status" value="1"/>
</dbReference>
<dbReference type="SMART" id="SM00478">
    <property type="entry name" value="ENDO3c"/>
    <property type="match status" value="1"/>
</dbReference>
<dbReference type="GO" id="GO:0006298">
    <property type="term" value="P:mismatch repair"/>
    <property type="evidence" value="ECO:0007669"/>
    <property type="project" value="TreeGrafter"/>
</dbReference>
<dbReference type="SUPFAM" id="SSF48150">
    <property type="entry name" value="DNA-glycosylase"/>
    <property type="match status" value="1"/>
</dbReference>
<dbReference type="Pfam" id="PF14815">
    <property type="entry name" value="NUDIX_4"/>
    <property type="match status" value="1"/>
</dbReference>
<dbReference type="InterPro" id="IPR029119">
    <property type="entry name" value="MutY_C"/>
</dbReference>
<comment type="cofactor">
    <cofactor evidence="14">
        <name>[4Fe-4S] cluster</name>
        <dbReference type="ChEBI" id="CHEBI:49883"/>
    </cofactor>
    <text evidence="14">Binds 1 [4Fe-4S] cluster.</text>
</comment>
<evidence type="ECO:0000256" key="5">
    <source>
        <dbReference type="ARBA" id="ARBA00022023"/>
    </source>
</evidence>
<dbReference type="CDD" id="cd00056">
    <property type="entry name" value="ENDO3c"/>
    <property type="match status" value="1"/>
</dbReference>
<dbReference type="PANTHER" id="PTHR42944">
    <property type="entry name" value="ADENINE DNA GLYCOSYLASE"/>
    <property type="match status" value="1"/>
</dbReference>
<evidence type="ECO:0000313" key="18">
    <source>
        <dbReference type="EMBL" id="VFK09036.1"/>
    </source>
</evidence>
<accession>A0A450TSZ1</accession>
<dbReference type="SUPFAM" id="SSF55811">
    <property type="entry name" value="Nudix"/>
    <property type="match status" value="1"/>
</dbReference>
<evidence type="ECO:0000256" key="1">
    <source>
        <dbReference type="ARBA" id="ARBA00000843"/>
    </source>
</evidence>
<proteinExistence type="inferred from homology"/>
<dbReference type="InterPro" id="IPR005760">
    <property type="entry name" value="A/G_AdeGlyc_MutY"/>
</dbReference>
<dbReference type="Pfam" id="PF00730">
    <property type="entry name" value="HhH-GPD"/>
    <property type="match status" value="1"/>
</dbReference>
<evidence type="ECO:0000256" key="14">
    <source>
        <dbReference type="RuleBase" id="RU365096"/>
    </source>
</evidence>
<dbReference type="GO" id="GO:0046872">
    <property type="term" value="F:metal ion binding"/>
    <property type="evidence" value="ECO:0007669"/>
    <property type="project" value="UniProtKB-UniRule"/>
</dbReference>
<reference evidence="17" key="1">
    <citation type="submission" date="2019-02" db="EMBL/GenBank/DDBJ databases">
        <authorList>
            <person name="Gruber-Vodicka R. H."/>
            <person name="Seah K. B. B."/>
        </authorList>
    </citation>
    <scope>NUCLEOTIDE SEQUENCE</scope>
    <source>
        <strain evidence="16">BECK_BZ163</strain>
        <strain evidence="18">BECK_BZ164</strain>
        <strain evidence="17">BECK_BZ165</strain>
    </source>
</reference>
<keyword evidence="9" id="KW-0378">Hydrolase</keyword>
<keyword evidence="10 14" id="KW-0408">Iron</keyword>
<sequence>MTFARRVLAWHEKNARRHLPWQREVTAYGVWVSEIMLQQTRVGTVMEYFPSFMARFPTVHHLASAELDEVLALWSGLGYYARARNLHKGAGIIHDRYQGEFPDRFDAVLSLPGIGRSTAGAILALAFGQRHAILDGNVKRILTRHHAIAGWPGDTTVSARLWKLAEEHTPHRRVAEYTQAMMDLGATVCTRTRPDCPGCPLHASCVARARGEQEGLPTKRPGKTLPVRATTFVLVIRTEDLPGRHPPGHLPPNHQRRFVLLEKRPPTGIWGGLWGFPECAPEEDIDAWCVTGFGRRATIIETLPPFRHTFTHFHLDIRPVLVAWGEGMENGAETVWYPLDEDGGSMNGRPALGLAAPVKRLLDSAAGCRTLQPPRHLGVCRT</sequence>
<dbReference type="FunFam" id="1.10.340.30:FF:000002">
    <property type="entry name" value="Adenine DNA glycosylase"/>
    <property type="match status" value="1"/>
</dbReference>
<evidence type="ECO:0000256" key="7">
    <source>
        <dbReference type="ARBA" id="ARBA00022723"/>
    </source>
</evidence>
<dbReference type="PROSITE" id="PS01155">
    <property type="entry name" value="ENDONUCLEASE_III_2"/>
    <property type="match status" value="1"/>
</dbReference>
<evidence type="ECO:0000313" key="17">
    <source>
        <dbReference type="EMBL" id="VFJ71753.1"/>
    </source>
</evidence>
<dbReference type="InterPro" id="IPR044298">
    <property type="entry name" value="MIG/MutY"/>
</dbReference>
<dbReference type="GO" id="GO:0006284">
    <property type="term" value="P:base-excision repair"/>
    <property type="evidence" value="ECO:0007669"/>
    <property type="project" value="UniProtKB-UniRule"/>
</dbReference>
<dbReference type="InterPro" id="IPR004036">
    <property type="entry name" value="Endonuclease-III-like_CS2"/>
</dbReference>
<evidence type="ECO:0000256" key="11">
    <source>
        <dbReference type="ARBA" id="ARBA00023014"/>
    </source>
</evidence>
<dbReference type="GO" id="GO:0035485">
    <property type="term" value="F:adenine/guanine mispair binding"/>
    <property type="evidence" value="ECO:0007669"/>
    <property type="project" value="TreeGrafter"/>
</dbReference>
<dbReference type="GO" id="GO:0034039">
    <property type="term" value="F:8-oxo-7,8-dihydroguanine DNA N-glycosylase activity"/>
    <property type="evidence" value="ECO:0007669"/>
    <property type="project" value="TreeGrafter"/>
</dbReference>
<comment type="catalytic activity">
    <reaction evidence="1 14">
        <text>Hydrolyzes free adenine bases from 7,8-dihydro-8-oxoguanine:adenine mismatched double-stranded DNA, leaving an apurinic site.</text>
        <dbReference type="EC" id="3.2.2.31"/>
    </reaction>
</comment>
<keyword evidence="13 14" id="KW-0326">Glycosidase</keyword>
<dbReference type="GO" id="GO:0000701">
    <property type="term" value="F:purine-specific mismatch base pair DNA N-glycosylase activity"/>
    <property type="evidence" value="ECO:0007669"/>
    <property type="project" value="UniProtKB-EC"/>
</dbReference>
<keyword evidence="12" id="KW-0234">DNA repair</keyword>
<dbReference type="PANTHER" id="PTHR42944:SF1">
    <property type="entry name" value="ADENINE DNA GLYCOSYLASE"/>
    <property type="match status" value="1"/>
</dbReference>
<evidence type="ECO:0000259" key="15">
    <source>
        <dbReference type="SMART" id="SM00478"/>
    </source>
</evidence>
<dbReference type="InterPro" id="IPR023170">
    <property type="entry name" value="HhH_base_excis_C"/>
</dbReference>
<evidence type="ECO:0000256" key="9">
    <source>
        <dbReference type="ARBA" id="ARBA00022801"/>
    </source>
</evidence>
<dbReference type="Pfam" id="PF00633">
    <property type="entry name" value="HHH"/>
    <property type="match status" value="1"/>
</dbReference>
<protein>
    <recommendedName>
        <fullName evidence="5 14">Adenine DNA glycosylase</fullName>
        <ecNumber evidence="4 14">3.2.2.31</ecNumber>
    </recommendedName>
</protein>
<dbReference type="CDD" id="cd03431">
    <property type="entry name" value="NUDIX_DNA_Glycosylase_C-MutY"/>
    <property type="match status" value="1"/>
</dbReference>
<evidence type="ECO:0000256" key="10">
    <source>
        <dbReference type="ARBA" id="ARBA00023004"/>
    </source>
</evidence>
<dbReference type="GO" id="GO:0051539">
    <property type="term" value="F:4 iron, 4 sulfur cluster binding"/>
    <property type="evidence" value="ECO:0007669"/>
    <property type="project" value="UniProtKB-UniRule"/>
</dbReference>
<dbReference type="InterPro" id="IPR003265">
    <property type="entry name" value="HhH-GPD_domain"/>
</dbReference>
<evidence type="ECO:0000256" key="8">
    <source>
        <dbReference type="ARBA" id="ARBA00022763"/>
    </source>
</evidence>
<dbReference type="EMBL" id="CAADFL010000093">
    <property type="protein sequence ID" value="VFK09036.1"/>
    <property type="molecule type" value="Genomic_DNA"/>
</dbReference>
<evidence type="ECO:0000313" key="16">
    <source>
        <dbReference type="EMBL" id="VFJ54022.1"/>
    </source>
</evidence>
<keyword evidence="8 14" id="KW-0227">DNA damage</keyword>
<evidence type="ECO:0000256" key="6">
    <source>
        <dbReference type="ARBA" id="ARBA00022485"/>
    </source>
</evidence>
<evidence type="ECO:0000256" key="12">
    <source>
        <dbReference type="ARBA" id="ARBA00023204"/>
    </source>
</evidence>
<comment type="similarity">
    <text evidence="3 14">Belongs to the Nth/MutY family.</text>
</comment>
<dbReference type="Gene3D" id="1.10.1670.10">
    <property type="entry name" value="Helix-hairpin-Helix base-excision DNA repair enzymes (C-terminal)"/>
    <property type="match status" value="1"/>
</dbReference>
<dbReference type="EC" id="3.2.2.31" evidence="4 14"/>
<gene>
    <name evidence="16" type="ORF">BECKFM1743A_GA0114220_101243</name>
    <name evidence="18" type="ORF">BECKFM1743B_GA0114221_100932</name>
    <name evidence="17" type="ORF">BECKFM1743C_GA0114222_106103</name>
</gene>